<dbReference type="EMBL" id="JAWHQM010000017">
    <property type="protein sequence ID" value="KAK5630679.1"/>
    <property type="molecule type" value="Genomic_DNA"/>
</dbReference>
<keyword evidence="1" id="KW-0812">Transmembrane</keyword>
<keyword evidence="1" id="KW-1133">Transmembrane helix</keyword>
<keyword evidence="3" id="KW-1185">Reference proteome</keyword>
<evidence type="ECO:0000313" key="3">
    <source>
        <dbReference type="Proteomes" id="UP001305414"/>
    </source>
</evidence>
<keyword evidence="1" id="KW-0472">Membrane</keyword>
<gene>
    <name evidence="2" type="ORF">RRF57_006394</name>
</gene>
<accession>A0AAN7UZA6</accession>
<dbReference type="Proteomes" id="UP001305414">
    <property type="component" value="Unassembled WGS sequence"/>
</dbReference>
<feature type="transmembrane region" description="Helical" evidence="1">
    <location>
        <begin position="12"/>
        <end position="32"/>
    </location>
</feature>
<protein>
    <submittedName>
        <fullName evidence="2">Uncharacterized protein</fullName>
    </submittedName>
</protein>
<sequence length="110" mass="12585">MLVLHRSAGNHFLLSFLVAFFAIYSITVFYLYHACHRDPSSIFWQLEKAHQLSYSEFARRKPESLPSRPNGLSRSSGTMSRRLDSVLVLDLSVDTPSHICERHSVLYSKG</sequence>
<evidence type="ECO:0000256" key="1">
    <source>
        <dbReference type="SAM" id="Phobius"/>
    </source>
</evidence>
<evidence type="ECO:0000313" key="2">
    <source>
        <dbReference type="EMBL" id="KAK5630679.1"/>
    </source>
</evidence>
<proteinExistence type="predicted"/>
<reference evidence="2 3" key="1">
    <citation type="submission" date="2023-10" db="EMBL/GenBank/DDBJ databases">
        <title>Draft genome sequence of Xylaria bambusicola isolate GMP-LS, the root and basal stem rot pathogen of sugarcane in Indonesia.</title>
        <authorList>
            <person name="Selvaraj P."/>
            <person name="Muralishankar V."/>
            <person name="Muruganantham S."/>
            <person name="Sp S."/>
            <person name="Haryani S."/>
            <person name="Lau K.J.X."/>
            <person name="Naqvi N.I."/>
        </authorList>
    </citation>
    <scope>NUCLEOTIDE SEQUENCE [LARGE SCALE GENOMIC DNA]</scope>
    <source>
        <strain evidence="2">GMP-LS</strain>
    </source>
</reference>
<organism evidence="2 3">
    <name type="scientific">Xylaria bambusicola</name>
    <dbReference type="NCBI Taxonomy" id="326684"/>
    <lineage>
        <taxon>Eukaryota</taxon>
        <taxon>Fungi</taxon>
        <taxon>Dikarya</taxon>
        <taxon>Ascomycota</taxon>
        <taxon>Pezizomycotina</taxon>
        <taxon>Sordariomycetes</taxon>
        <taxon>Xylariomycetidae</taxon>
        <taxon>Xylariales</taxon>
        <taxon>Xylariaceae</taxon>
        <taxon>Xylaria</taxon>
    </lineage>
</organism>
<comment type="caution">
    <text evidence="2">The sequence shown here is derived from an EMBL/GenBank/DDBJ whole genome shotgun (WGS) entry which is preliminary data.</text>
</comment>
<dbReference type="AlphaFoldDB" id="A0AAN7UZA6"/>
<name>A0AAN7UZA6_9PEZI</name>